<keyword evidence="6" id="KW-0282">Flagellum</keyword>
<dbReference type="Pfam" id="PF00700">
    <property type="entry name" value="Flagellin_C"/>
    <property type="match status" value="1"/>
</dbReference>
<keyword evidence="3" id="KW-0964">Secreted</keyword>
<keyword evidence="7" id="KW-1185">Reference proteome</keyword>
<dbReference type="Pfam" id="PF00669">
    <property type="entry name" value="Flagellin_N"/>
    <property type="match status" value="1"/>
</dbReference>
<evidence type="ECO:0000313" key="7">
    <source>
        <dbReference type="Proteomes" id="UP000586722"/>
    </source>
</evidence>
<gene>
    <name evidence="6" type="ORF">GWI72_02665</name>
</gene>
<dbReference type="GO" id="GO:0005198">
    <property type="term" value="F:structural molecule activity"/>
    <property type="evidence" value="ECO:0007669"/>
    <property type="project" value="UniProtKB-UniRule"/>
</dbReference>
<dbReference type="GO" id="GO:0009288">
    <property type="term" value="C:bacterial-type flagellum"/>
    <property type="evidence" value="ECO:0007669"/>
    <property type="project" value="UniProtKB-SubCell"/>
</dbReference>
<sequence>MAGITISSAVRANLTALQSTSEMMSRVQEKLSTGKKVNSALDNPNSFFTAKGLENRSSDLGTLLDDMGQTTQTLKAADKGITAISDLVDAAKAKANQAAQSSSQVQRTKYAKEFNELLTQIEDIAKDSGYKGKNLLGGTGNDLKVTFNENGSSNLDITAVDYTDTTLSEGLNLANLATGTSGTATITLTNGTASAALTGGSLLTADSEFAAGDVLTLTDTNGTEVGKFEITSTTTVNDLEKFLDDTAGVSAARSGSTMTVTSEFKLTMASSSSASGSFADRTTNNSAESGFAKDSDIEASLKKLQTAQETLRAQASTFGTNLSIVQNRQDFTKAMINTLQEGAGKLTLADTNQEGANLLALQTQQSLASTALSLASQADQNVLRLF</sequence>
<proteinExistence type="inferred from homology"/>
<dbReference type="EMBL" id="JAABLQ010000001">
    <property type="protein sequence ID" value="NBN77166.1"/>
    <property type="molecule type" value="Genomic_DNA"/>
</dbReference>
<evidence type="ECO:0000256" key="1">
    <source>
        <dbReference type="ARBA" id="ARBA00005709"/>
    </source>
</evidence>
<protein>
    <recommendedName>
        <fullName evidence="3">Flagellin</fullName>
    </recommendedName>
</protein>
<keyword evidence="6" id="KW-0969">Cilium</keyword>
<dbReference type="SUPFAM" id="SSF64518">
    <property type="entry name" value="Phase 1 flagellin"/>
    <property type="match status" value="1"/>
</dbReference>
<dbReference type="Proteomes" id="UP000586722">
    <property type="component" value="Unassembled WGS sequence"/>
</dbReference>
<evidence type="ECO:0000259" key="4">
    <source>
        <dbReference type="Pfam" id="PF00669"/>
    </source>
</evidence>
<dbReference type="AlphaFoldDB" id="A0A7X5EZV2"/>
<dbReference type="PANTHER" id="PTHR42792:SF2">
    <property type="entry name" value="FLAGELLIN"/>
    <property type="match status" value="1"/>
</dbReference>
<dbReference type="InterPro" id="IPR001492">
    <property type="entry name" value="Flagellin"/>
</dbReference>
<comment type="caution">
    <text evidence="6">The sequence shown here is derived from an EMBL/GenBank/DDBJ whole genome shotgun (WGS) entry which is preliminary data.</text>
</comment>
<feature type="domain" description="Flagellin C-terminal" evidence="5">
    <location>
        <begin position="302"/>
        <end position="386"/>
    </location>
</feature>
<dbReference type="GO" id="GO:0005576">
    <property type="term" value="C:extracellular region"/>
    <property type="evidence" value="ECO:0007669"/>
    <property type="project" value="UniProtKB-SubCell"/>
</dbReference>
<evidence type="ECO:0000313" key="6">
    <source>
        <dbReference type="EMBL" id="NBN77166.1"/>
    </source>
</evidence>
<comment type="function">
    <text evidence="3">Flagellin is the subunit protein which polymerizes to form the filaments of bacterial flagella.</text>
</comment>
<evidence type="ECO:0000259" key="5">
    <source>
        <dbReference type="Pfam" id="PF00700"/>
    </source>
</evidence>
<name>A0A7X5EZV2_9HYPH</name>
<comment type="similarity">
    <text evidence="1 3">Belongs to the bacterial flagellin family.</text>
</comment>
<dbReference type="InterPro" id="IPR001029">
    <property type="entry name" value="Flagellin_N"/>
</dbReference>
<dbReference type="InterPro" id="IPR046358">
    <property type="entry name" value="Flagellin_C"/>
</dbReference>
<dbReference type="PANTHER" id="PTHR42792">
    <property type="entry name" value="FLAGELLIN"/>
    <property type="match status" value="1"/>
</dbReference>
<keyword evidence="6" id="KW-0966">Cell projection</keyword>
<comment type="subcellular location">
    <subcellularLocation>
        <location evidence="3">Secreted</location>
    </subcellularLocation>
    <subcellularLocation>
        <location evidence="3">Bacterial flagellum</location>
    </subcellularLocation>
</comment>
<evidence type="ECO:0000256" key="3">
    <source>
        <dbReference type="RuleBase" id="RU362073"/>
    </source>
</evidence>
<organism evidence="6 7">
    <name type="scientific">Pannonibacter tanglangensis</name>
    <dbReference type="NCBI Taxonomy" id="2750084"/>
    <lineage>
        <taxon>Bacteria</taxon>
        <taxon>Pseudomonadati</taxon>
        <taxon>Pseudomonadota</taxon>
        <taxon>Alphaproteobacteria</taxon>
        <taxon>Hyphomicrobiales</taxon>
        <taxon>Stappiaceae</taxon>
        <taxon>Pannonibacter</taxon>
    </lineage>
</organism>
<evidence type="ECO:0000256" key="2">
    <source>
        <dbReference type="ARBA" id="ARBA00023143"/>
    </source>
</evidence>
<reference evidence="7" key="1">
    <citation type="submission" date="2020-01" db="EMBL/GenBank/DDBJ databases">
        <authorList>
            <person name="Fang Y."/>
            <person name="Sun R."/>
            <person name="Nie L."/>
            <person name="He J."/>
            <person name="Hao L."/>
            <person name="Wang L."/>
            <person name="Su S."/>
            <person name="Lv E."/>
            <person name="Zhang Z."/>
            <person name="Xie R."/>
            <person name="Liu H."/>
        </authorList>
    </citation>
    <scope>NUCLEOTIDE SEQUENCE [LARGE SCALE GENOMIC DNA]</scope>
    <source>
        <strain evidence="7">XCT-53</strain>
    </source>
</reference>
<keyword evidence="2 3" id="KW-0975">Bacterial flagellum</keyword>
<dbReference type="RefSeq" id="WP_161675511.1">
    <property type="nucleotide sequence ID" value="NZ_JAABLP010000002.1"/>
</dbReference>
<feature type="domain" description="Flagellin N-terminal" evidence="4">
    <location>
        <begin position="12"/>
        <end position="139"/>
    </location>
</feature>
<accession>A0A7X5EZV2</accession>
<dbReference type="Gene3D" id="1.20.1330.10">
    <property type="entry name" value="f41 fragment of flagellin, N-terminal domain"/>
    <property type="match status" value="2"/>
</dbReference>